<proteinExistence type="predicted"/>
<sequence length="43" mass="4823">MAKRFQRLTSSEVTVVIGVIRDMSTTMPHSTEAVNTPDKHRPP</sequence>
<dbReference type="EMBL" id="CYZT01000230">
    <property type="protein sequence ID" value="CUP00749.1"/>
    <property type="molecule type" value="Genomic_DNA"/>
</dbReference>
<accession>A0A174JUR0</accession>
<dbReference type="AlphaFoldDB" id="A0A174JUR0"/>
<organism evidence="1 2">
    <name type="scientific">Flavonifractor plautii</name>
    <name type="common">Fusobacterium plautii</name>
    <dbReference type="NCBI Taxonomy" id="292800"/>
    <lineage>
        <taxon>Bacteria</taxon>
        <taxon>Bacillati</taxon>
        <taxon>Bacillota</taxon>
        <taxon>Clostridia</taxon>
        <taxon>Eubacteriales</taxon>
        <taxon>Oscillospiraceae</taxon>
        <taxon>Flavonifractor</taxon>
    </lineage>
</organism>
<dbReference type="Proteomes" id="UP000095746">
    <property type="component" value="Unassembled WGS sequence"/>
</dbReference>
<gene>
    <name evidence="1" type="ORF">ERS852411_02527</name>
</gene>
<name>A0A174JUR0_FLAPL</name>
<evidence type="ECO:0000313" key="1">
    <source>
        <dbReference type="EMBL" id="CUP00749.1"/>
    </source>
</evidence>
<protein>
    <submittedName>
        <fullName evidence="1">Uncharacterized protein</fullName>
    </submittedName>
</protein>
<evidence type="ECO:0000313" key="2">
    <source>
        <dbReference type="Proteomes" id="UP000095746"/>
    </source>
</evidence>
<reference evidence="1 2" key="1">
    <citation type="submission" date="2015-09" db="EMBL/GenBank/DDBJ databases">
        <authorList>
            <consortium name="Pathogen Informatics"/>
        </authorList>
    </citation>
    <scope>NUCLEOTIDE SEQUENCE [LARGE SCALE GENOMIC DNA]</scope>
    <source>
        <strain evidence="1 2">2789STDY5608854</strain>
    </source>
</reference>